<sequence length="268" mass="30668">MKKIFLSLILLTCVSFTIKAQDDGFVSKTWSSKEVPKKISMCWHEGLPYASASLENGGLVAEFVRTVMLEAGFTAKILFIPWSRCREGVRKKQYDMLFAMWNNVDQHVRDFDFLEATNNESVALFTLKSSKIKTSDIKKMGKVSLGAHIHGGYDESILKNKSVDMVFVRNDRQKINMLLAKRIDLFISEPQRVEVILKTFSEERKSNIIQLEPLLRKELSSPAILKTNPHKKEIMKRYSAAYNKLCKSGKLKEIIQKHGFAFKPLACK</sequence>
<protein>
    <recommendedName>
        <fullName evidence="2">Solute-binding protein family 3/N-terminal domain-containing protein</fullName>
    </recommendedName>
</protein>
<dbReference type="EMBL" id="MAAO01000004">
    <property type="protein sequence ID" value="OUR98579.1"/>
    <property type="molecule type" value="Genomic_DNA"/>
</dbReference>
<organism evidence="3 4">
    <name type="scientific">Halobacteriovorax marinus</name>
    <dbReference type="NCBI Taxonomy" id="97084"/>
    <lineage>
        <taxon>Bacteria</taxon>
        <taxon>Pseudomonadati</taxon>
        <taxon>Bdellovibrionota</taxon>
        <taxon>Bacteriovoracia</taxon>
        <taxon>Bacteriovoracales</taxon>
        <taxon>Halobacteriovoraceae</taxon>
        <taxon>Halobacteriovorax</taxon>
    </lineage>
</organism>
<dbReference type="Gene3D" id="3.40.190.10">
    <property type="entry name" value="Periplasmic binding protein-like II"/>
    <property type="match status" value="2"/>
</dbReference>
<proteinExistence type="predicted"/>
<name>A0A1Y5FA88_9BACT</name>
<evidence type="ECO:0000313" key="4">
    <source>
        <dbReference type="Proteomes" id="UP000196531"/>
    </source>
</evidence>
<keyword evidence="1" id="KW-0732">Signal</keyword>
<dbReference type="AlphaFoldDB" id="A0A1Y5FA88"/>
<reference evidence="4" key="1">
    <citation type="journal article" date="2017" name="Proc. Natl. Acad. Sci. U.S.A.">
        <title>Simulation of Deepwater Horizon oil plume reveals substrate specialization within a complex community of hydrocarbon-degraders.</title>
        <authorList>
            <person name="Hu P."/>
            <person name="Dubinsky E.A."/>
            <person name="Probst A.J."/>
            <person name="Wang J."/>
            <person name="Sieber C.M.K."/>
            <person name="Tom L.M."/>
            <person name="Gardinali P."/>
            <person name="Banfield J.F."/>
            <person name="Atlas R.M."/>
            <person name="Andersen G.L."/>
        </authorList>
    </citation>
    <scope>NUCLEOTIDE SEQUENCE [LARGE SCALE GENOMIC DNA]</scope>
</reference>
<evidence type="ECO:0000313" key="3">
    <source>
        <dbReference type="EMBL" id="OUR98579.1"/>
    </source>
</evidence>
<evidence type="ECO:0000256" key="1">
    <source>
        <dbReference type="SAM" id="SignalP"/>
    </source>
</evidence>
<accession>A0A1Y5FA88</accession>
<comment type="caution">
    <text evidence="3">The sequence shown here is derived from an EMBL/GenBank/DDBJ whole genome shotgun (WGS) entry which is preliminary data.</text>
</comment>
<gene>
    <name evidence="3" type="ORF">A9Q84_03970</name>
</gene>
<evidence type="ECO:0000259" key="2">
    <source>
        <dbReference type="Pfam" id="PF00497"/>
    </source>
</evidence>
<feature type="chain" id="PRO_5012802732" description="Solute-binding protein family 3/N-terminal domain-containing protein" evidence="1">
    <location>
        <begin position="21"/>
        <end position="268"/>
    </location>
</feature>
<feature type="domain" description="Solute-binding protein family 3/N-terminal" evidence="2">
    <location>
        <begin position="55"/>
        <end position="258"/>
    </location>
</feature>
<feature type="signal peptide" evidence="1">
    <location>
        <begin position="1"/>
        <end position="20"/>
    </location>
</feature>
<dbReference type="InterPro" id="IPR001638">
    <property type="entry name" value="Solute-binding_3/MltF_N"/>
</dbReference>
<dbReference type="Proteomes" id="UP000196531">
    <property type="component" value="Unassembled WGS sequence"/>
</dbReference>
<dbReference type="SUPFAM" id="SSF53850">
    <property type="entry name" value="Periplasmic binding protein-like II"/>
    <property type="match status" value="1"/>
</dbReference>
<dbReference type="Pfam" id="PF00497">
    <property type="entry name" value="SBP_bac_3"/>
    <property type="match status" value="1"/>
</dbReference>